<evidence type="ECO:0000313" key="11">
    <source>
        <dbReference type="Ensembl" id="ENSLOCP00000001513.1"/>
    </source>
</evidence>
<dbReference type="Proteomes" id="UP000018468">
    <property type="component" value="Linkage group LG25"/>
</dbReference>
<dbReference type="PANTHER" id="PTHR10671:SF8">
    <property type="entry name" value="EPITHELIAL MEMBRANE PROTEIN 3"/>
    <property type="match status" value="1"/>
</dbReference>
<dbReference type="Bgee" id="ENSLOCG00000001330">
    <property type="expression patterns" value="Expressed in zone of skin and 13 other cell types or tissues"/>
</dbReference>
<comment type="similarity">
    <text evidence="2 9">Belongs to the PMP-22/EMP/MP20 family.</text>
</comment>
<dbReference type="PROSITE" id="PS01221">
    <property type="entry name" value="PMP22_1"/>
    <property type="match status" value="1"/>
</dbReference>
<evidence type="ECO:0000256" key="1">
    <source>
        <dbReference type="ARBA" id="ARBA00004141"/>
    </source>
</evidence>
<dbReference type="GeneID" id="102684764"/>
<dbReference type="FunFam" id="1.20.140.150:FF:000016">
    <property type="entry name" value="Epithelial membrane protein 3"/>
    <property type="match status" value="1"/>
</dbReference>
<dbReference type="eggNOG" id="ENOG502RZP6">
    <property type="taxonomic scope" value="Eukaryota"/>
</dbReference>
<dbReference type="Gene3D" id="1.20.140.150">
    <property type="match status" value="1"/>
</dbReference>
<reference evidence="12" key="1">
    <citation type="submission" date="2011-12" db="EMBL/GenBank/DDBJ databases">
        <title>The Draft Genome of Lepisosteus oculatus.</title>
        <authorList>
            <consortium name="The Broad Institute Genome Assembly &amp; Analysis Group"/>
            <consortium name="Computational R&amp;D Group"/>
            <consortium name="and Sequencing Platform"/>
            <person name="Di Palma F."/>
            <person name="Alfoldi J."/>
            <person name="Johnson J."/>
            <person name="Berlin A."/>
            <person name="Gnerre S."/>
            <person name="Jaffe D."/>
            <person name="MacCallum I."/>
            <person name="Young S."/>
            <person name="Walker B.J."/>
            <person name="Lander E.S."/>
            <person name="Lindblad-Toh K."/>
        </authorList>
    </citation>
    <scope>NUCLEOTIDE SEQUENCE [LARGE SCALE GENOMIC DNA]</scope>
</reference>
<comment type="function">
    <text evidence="7">Probably involved in cell proliferation and cell-cell interactions.</text>
</comment>
<feature type="transmembrane region" description="Helical" evidence="9">
    <location>
        <begin position="65"/>
        <end position="84"/>
    </location>
</feature>
<dbReference type="InterPro" id="IPR050579">
    <property type="entry name" value="PMP-22/EMP/MP20-like"/>
</dbReference>
<evidence type="ECO:0000256" key="4">
    <source>
        <dbReference type="ARBA" id="ARBA00022989"/>
    </source>
</evidence>
<feature type="transmembrane region" description="Helical" evidence="9">
    <location>
        <begin position="137"/>
        <end position="160"/>
    </location>
</feature>
<evidence type="ECO:0000256" key="6">
    <source>
        <dbReference type="ARBA" id="ARBA00023180"/>
    </source>
</evidence>
<dbReference type="OrthoDB" id="8714888at2759"/>
<organism evidence="11 12">
    <name type="scientific">Lepisosteus oculatus</name>
    <name type="common">Spotted gar</name>
    <dbReference type="NCBI Taxonomy" id="7918"/>
    <lineage>
        <taxon>Eukaryota</taxon>
        <taxon>Metazoa</taxon>
        <taxon>Chordata</taxon>
        <taxon>Craniata</taxon>
        <taxon>Vertebrata</taxon>
        <taxon>Euteleostomi</taxon>
        <taxon>Actinopterygii</taxon>
        <taxon>Neopterygii</taxon>
        <taxon>Holostei</taxon>
        <taxon>Semionotiformes</taxon>
        <taxon>Lepisosteidae</taxon>
        <taxon>Lepisosteus</taxon>
    </lineage>
</organism>
<evidence type="ECO:0000313" key="12">
    <source>
        <dbReference type="Proteomes" id="UP000018468"/>
    </source>
</evidence>
<keyword evidence="10" id="KW-0732">Signal</keyword>
<dbReference type="KEGG" id="loc:102684764"/>
<evidence type="ECO:0000256" key="7">
    <source>
        <dbReference type="ARBA" id="ARBA00058515"/>
    </source>
</evidence>
<keyword evidence="12" id="KW-1185">Reference proteome</keyword>
<dbReference type="STRING" id="7918.ENSLOCP00000001513"/>
<dbReference type="EMBL" id="AHAT01030140">
    <property type="status" value="NOT_ANNOTATED_CDS"/>
    <property type="molecule type" value="Genomic_DNA"/>
</dbReference>
<feature type="signal peptide" evidence="10">
    <location>
        <begin position="1"/>
        <end position="19"/>
    </location>
</feature>
<keyword evidence="5 9" id="KW-0472">Membrane</keyword>
<feature type="chain" id="PRO_5004867041" description="Epithelial membrane protein 3" evidence="10">
    <location>
        <begin position="20"/>
        <end position="166"/>
    </location>
</feature>
<evidence type="ECO:0000256" key="9">
    <source>
        <dbReference type="RuleBase" id="RU363088"/>
    </source>
</evidence>
<keyword evidence="4 9" id="KW-1133">Transmembrane helix</keyword>
<dbReference type="PRINTS" id="PR01453">
    <property type="entry name" value="EPMEMFAMILY"/>
</dbReference>
<evidence type="ECO:0000256" key="10">
    <source>
        <dbReference type="SAM" id="SignalP"/>
    </source>
</evidence>
<evidence type="ECO:0000256" key="8">
    <source>
        <dbReference type="ARBA" id="ARBA00067201"/>
    </source>
</evidence>
<keyword evidence="6" id="KW-0325">Glycoprotein</keyword>
<dbReference type="InterPro" id="IPR004032">
    <property type="entry name" value="PMP22_EMP_MP20"/>
</dbReference>
<dbReference type="AlphaFoldDB" id="W5LZF6"/>
<dbReference type="HOGENOM" id="CLU_138632_1_0_1"/>
<keyword evidence="3 9" id="KW-0812">Transmembrane</keyword>
<name>W5LZF6_LEPOC</name>
<accession>W5LZF6</accession>
<dbReference type="GO" id="GO:0005886">
    <property type="term" value="C:plasma membrane"/>
    <property type="evidence" value="ECO:0000318"/>
    <property type="project" value="GO_Central"/>
</dbReference>
<dbReference type="OMA" id="CRFDNFT"/>
<reference evidence="11" key="2">
    <citation type="submission" date="2025-08" db="UniProtKB">
        <authorList>
            <consortium name="Ensembl"/>
        </authorList>
    </citation>
    <scope>IDENTIFICATION</scope>
</reference>
<evidence type="ECO:0000256" key="5">
    <source>
        <dbReference type="ARBA" id="ARBA00023136"/>
    </source>
</evidence>
<dbReference type="InterPro" id="IPR004031">
    <property type="entry name" value="PMP22/EMP/MP20/Claudin"/>
</dbReference>
<protein>
    <recommendedName>
        <fullName evidence="8">Epithelial membrane protein 3</fullName>
    </recommendedName>
</protein>
<dbReference type="Ensembl" id="ENSLOCT00000001518.1">
    <property type="protein sequence ID" value="ENSLOCP00000001513.1"/>
    <property type="gene ID" value="ENSLOCG00000001330.1"/>
</dbReference>
<dbReference type="PANTHER" id="PTHR10671">
    <property type="entry name" value="EPITHELIAL MEMBRANE PROTEIN-RELATED"/>
    <property type="match status" value="1"/>
</dbReference>
<dbReference type="FunCoup" id="W5LZF6">
    <property type="interactions" value="252"/>
</dbReference>
<dbReference type="PROSITE" id="PS01222">
    <property type="entry name" value="PMP22_2"/>
    <property type="match status" value="1"/>
</dbReference>
<dbReference type="RefSeq" id="XP_006641929.1">
    <property type="nucleotide sequence ID" value="XM_006641866.2"/>
</dbReference>
<comment type="subcellular location">
    <subcellularLocation>
        <location evidence="1 9">Membrane</location>
        <topology evidence="1 9">Multi-pass membrane protein</topology>
    </subcellularLocation>
</comment>
<feature type="transmembrane region" description="Helical" evidence="9">
    <location>
        <begin position="96"/>
        <end position="117"/>
    </location>
</feature>
<dbReference type="InParanoid" id="W5LZF6"/>
<reference evidence="11" key="3">
    <citation type="submission" date="2025-09" db="UniProtKB">
        <authorList>
            <consortium name="Ensembl"/>
        </authorList>
    </citation>
    <scope>IDENTIFICATION</scope>
</reference>
<proteinExistence type="inferred from homology"/>
<evidence type="ECO:0000256" key="3">
    <source>
        <dbReference type="ARBA" id="ARBA00022692"/>
    </source>
</evidence>
<sequence length="166" mass="18954">MAVLLISVTLLHLITLTMLFIATMEKAWWVLTDVENSDLWYNCEFDNTTGSWVCFSTGDNDWLQAVQALMVLSVIFCFISFLVFLGQLFTLNKGDLFYFTGLCQVLAGLTDFSAALIYTVHHEEILRDSRKRPDGGHFGYCFVLAWLCVPLLLCGGVMYFHLRKKE</sequence>
<dbReference type="Pfam" id="PF00822">
    <property type="entry name" value="PMP22_Claudin"/>
    <property type="match status" value="1"/>
</dbReference>
<evidence type="ECO:0000256" key="2">
    <source>
        <dbReference type="ARBA" id="ARBA00006864"/>
    </source>
</evidence>
<dbReference type="EMBL" id="AHAT01030141">
    <property type="status" value="NOT_ANNOTATED_CDS"/>
    <property type="molecule type" value="Genomic_DNA"/>
</dbReference>
<dbReference type="GeneTree" id="ENSGT00950000182696"/>
<comment type="caution">
    <text evidence="9">Lacks conserved residue(s) required for the propagation of feature annotation.</text>
</comment>